<organism evidence="2">
    <name type="scientific">Rhizophora mucronata</name>
    <name type="common">Asiatic mangrove</name>
    <dbReference type="NCBI Taxonomy" id="61149"/>
    <lineage>
        <taxon>Eukaryota</taxon>
        <taxon>Viridiplantae</taxon>
        <taxon>Streptophyta</taxon>
        <taxon>Embryophyta</taxon>
        <taxon>Tracheophyta</taxon>
        <taxon>Spermatophyta</taxon>
        <taxon>Magnoliopsida</taxon>
        <taxon>eudicotyledons</taxon>
        <taxon>Gunneridae</taxon>
        <taxon>Pentapetalae</taxon>
        <taxon>rosids</taxon>
        <taxon>fabids</taxon>
        <taxon>Malpighiales</taxon>
        <taxon>Rhizophoraceae</taxon>
        <taxon>Rhizophora</taxon>
    </lineage>
</organism>
<reference evidence="2" key="1">
    <citation type="submission" date="2018-02" db="EMBL/GenBank/DDBJ databases">
        <title>Rhizophora mucronata_Transcriptome.</title>
        <authorList>
            <person name="Meera S.P."/>
            <person name="Sreeshan A."/>
            <person name="Augustine A."/>
        </authorList>
    </citation>
    <scope>NUCLEOTIDE SEQUENCE</scope>
    <source>
        <tissue evidence="2">Leaf</tissue>
    </source>
</reference>
<dbReference type="EMBL" id="GGEC01028713">
    <property type="protein sequence ID" value="MBX09197.1"/>
    <property type="molecule type" value="Transcribed_RNA"/>
</dbReference>
<accession>A0A2P2KU30</accession>
<proteinExistence type="predicted"/>
<keyword evidence="1" id="KW-0812">Transmembrane</keyword>
<keyword evidence="1" id="KW-0472">Membrane</keyword>
<evidence type="ECO:0000256" key="1">
    <source>
        <dbReference type="SAM" id="Phobius"/>
    </source>
</evidence>
<keyword evidence="1" id="KW-1133">Transmembrane helix</keyword>
<feature type="transmembrane region" description="Helical" evidence="1">
    <location>
        <begin position="6"/>
        <end position="29"/>
    </location>
</feature>
<dbReference type="AlphaFoldDB" id="A0A2P2KU30"/>
<evidence type="ECO:0000313" key="2">
    <source>
        <dbReference type="EMBL" id="MBX09197.1"/>
    </source>
</evidence>
<protein>
    <submittedName>
        <fullName evidence="2">Uncharacterized protein</fullName>
    </submittedName>
</protein>
<sequence>MVLCRYFAIIILFLIVFFSLFWVQFLWFLMDSFVLSCLNCPMLPPVKIF</sequence>
<name>A0A2P2KU30_RHIMU</name>